<evidence type="ECO:0000313" key="2">
    <source>
        <dbReference type="Proteomes" id="UP001162640"/>
    </source>
</evidence>
<name>A0A9W7DV90_9STRA</name>
<dbReference type="EMBL" id="BLQM01000045">
    <property type="protein sequence ID" value="GMH55460.1"/>
    <property type="molecule type" value="Genomic_DNA"/>
</dbReference>
<accession>A0A9W7DV90</accession>
<gene>
    <name evidence="1" type="ORF">TL16_g01912</name>
</gene>
<proteinExistence type="predicted"/>
<comment type="caution">
    <text evidence="1">The sequence shown here is derived from an EMBL/GenBank/DDBJ whole genome shotgun (WGS) entry which is preliminary data.</text>
</comment>
<dbReference type="Proteomes" id="UP001162640">
    <property type="component" value="Unassembled WGS sequence"/>
</dbReference>
<dbReference type="SUPFAM" id="SSF48403">
    <property type="entry name" value="Ankyrin repeat"/>
    <property type="match status" value="1"/>
</dbReference>
<dbReference type="AlphaFoldDB" id="A0A9W7DV90"/>
<dbReference type="Gene3D" id="1.25.40.20">
    <property type="entry name" value="Ankyrin repeat-containing domain"/>
    <property type="match status" value="1"/>
</dbReference>
<evidence type="ECO:0000313" key="1">
    <source>
        <dbReference type="EMBL" id="GMH55460.1"/>
    </source>
</evidence>
<organism evidence="1 2">
    <name type="scientific">Triparma laevis f. inornata</name>
    <dbReference type="NCBI Taxonomy" id="1714386"/>
    <lineage>
        <taxon>Eukaryota</taxon>
        <taxon>Sar</taxon>
        <taxon>Stramenopiles</taxon>
        <taxon>Ochrophyta</taxon>
        <taxon>Bolidophyceae</taxon>
        <taxon>Parmales</taxon>
        <taxon>Triparmaceae</taxon>
        <taxon>Triparma</taxon>
    </lineage>
</organism>
<dbReference type="InterPro" id="IPR036770">
    <property type="entry name" value="Ankyrin_rpt-contain_sf"/>
</dbReference>
<protein>
    <submittedName>
        <fullName evidence="1">Uncharacterized protein</fullName>
    </submittedName>
</protein>
<reference evidence="2" key="1">
    <citation type="journal article" date="2023" name="Commun. Biol.">
        <title>Genome analysis of Parmales, the sister group of diatoms, reveals the evolutionary specialization of diatoms from phago-mixotrophs to photoautotrophs.</title>
        <authorList>
            <person name="Ban H."/>
            <person name="Sato S."/>
            <person name="Yoshikawa S."/>
            <person name="Yamada K."/>
            <person name="Nakamura Y."/>
            <person name="Ichinomiya M."/>
            <person name="Sato N."/>
            <person name="Blanc-Mathieu R."/>
            <person name="Endo H."/>
            <person name="Kuwata A."/>
            <person name="Ogata H."/>
        </authorList>
    </citation>
    <scope>NUCLEOTIDE SEQUENCE [LARGE SCALE GENOMIC DNA]</scope>
</reference>
<sequence length="250" mass="28869">MKQIKTNKFVHDVNHLHAYFEKHDDLPPSYSPFTLDSHGCTLTHYLSRLSNPRILLDFLMTLKGFDVNIKQEGGRGFKGRNLGHWIMRNNCESLLTQEYGIEWEARTEDGSCTADYAAYSNNLSGLIFLEKIGSLKTEERNVYGCNLVHWWCLGGNDNLDVLEYLWTVDFRLFGEENYNGHTVVHKLAQRRNLKGLVWVLGREPKVEWGEDEGGLWASDLARLEGWGEGERLLKVEEEERGLYNKNDIDS</sequence>